<gene>
    <name evidence="4" type="ORF">AMORRO_LOCUS9501</name>
</gene>
<dbReference type="GO" id="GO:0016301">
    <property type="term" value="F:kinase activity"/>
    <property type="evidence" value="ECO:0007669"/>
    <property type="project" value="UniProtKB-UniRule"/>
</dbReference>
<keyword evidence="5" id="KW-1185">Reference proteome</keyword>
<dbReference type="EC" id="2.7.1.172" evidence="1"/>
<organism evidence="4 5">
    <name type="scientific">Acaulospora morrowiae</name>
    <dbReference type="NCBI Taxonomy" id="94023"/>
    <lineage>
        <taxon>Eukaryota</taxon>
        <taxon>Fungi</taxon>
        <taxon>Fungi incertae sedis</taxon>
        <taxon>Mucoromycota</taxon>
        <taxon>Glomeromycotina</taxon>
        <taxon>Glomeromycetes</taxon>
        <taxon>Diversisporales</taxon>
        <taxon>Acaulosporaceae</taxon>
        <taxon>Acaulospora</taxon>
    </lineage>
</organism>
<dbReference type="SUPFAM" id="SSF56112">
    <property type="entry name" value="Protein kinase-like (PK-like)"/>
    <property type="match status" value="1"/>
</dbReference>
<keyword evidence="3" id="KW-0808">Transferase</keyword>
<evidence type="ECO:0000256" key="2">
    <source>
        <dbReference type="ARBA" id="ARBA00048655"/>
    </source>
</evidence>
<evidence type="ECO:0000313" key="5">
    <source>
        <dbReference type="Proteomes" id="UP000789342"/>
    </source>
</evidence>
<dbReference type="PANTHER" id="PTHR12149">
    <property type="entry name" value="FRUCTOSAMINE 3 KINASE-RELATED PROTEIN"/>
    <property type="match status" value="1"/>
</dbReference>
<dbReference type="InterPro" id="IPR011009">
    <property type="entry name" value="Kinase-like_dom_sf"/>
</dbReference>
<accession>A0A9N9DI15</accession>
<dbReference type="InterPro" id="IPR016477">
    <property type="entry name" value="Fructo-/Ketosamine-3-kinase"/>
</dbReference>
<sequence length="282" mass="31359">MSAILDVLRAQGICTKADVSSISGGCINDAFKLSTDSGDIFVKTHNARNAVVMFEGEKESLQAISEAVPNFAPKPLCVGILPKGGAFLATTFLQLSKSSTPDMQVSFAKKLAKLHSTESPNGMFGFPVMTMCGSTEQDNEWEKDWETFFRERRLRPMLSKCLQDNPGDVELRKLGEVVIDKVIHHLLKDIEVKPVLIHGDLWSGNWGVDINDGPVVFDPSSCYGHNEMEFSILTMFGSPGHAFFKEYYSHHPRQEPGYEHRQGGYRGSSISIMRRLCRLVGK</sequence>
<dbReference type="OrthoDB" id="5772781at2759"/>
<keyword evidence="3" id="KW-0418">Kinase</keyword>
<protein>
    <recommendedName>
        <fullName evidence="1">protein-ribulosamine 3-kinase</fullName>
        <ecNumber evidence="1">2.7.1.172</ecNumber>
    </recommendedName>
</protein>
<dbReference type="GO" id="GO:0102193">
    <property type="term" value="F:protein-ribulosamine 3-kinase activity"/>
    <property type="evidence" value="ECO:0007669"/>
    <property type="project" value="UniProtKB-EC"/>
</dbReference>
<evidence type="ECO:0000256" key="3">
    <source>
        <dbReference type="PIRNR" id="PIRNR006221"/>
    </source>
</evidence>
<evidence type="ECO:0000313" key="4">
    <source>
        <dbReference type="EMBL" id="CAG8640666.1"/>
    </source>
</evidence>
<dbReference type="EMBL" id="CAJVPV010009352">
    <property type="protein sequence ID" value="CAG8640666.1"/>
    <property type="molecule type" value="Genomic_DNA"/>
</dbReference>
<dbReference type="Pfam" id="PF03881">
    <property type="entry name" value="Fructosamin_kin"/>
    <property type="match status" value="1"/>
</dbReference>
<dbReference type="Gene3D" id="3.90.1200.10">
    <property type="match status" value="1"/>
</dbReference>
<name>A0A9N9DI15_9GLOM</name>
<dbReference type="PANTHER" id="PTHR12149:SF8">
    <property type="entry name" value="PROTEIN-RIBULOSAMINE 3-KINASE"/>
    <property type="match status" value="1"/>
</dbReference>
<dbReference type="AlphaFoldDB" id="A0A9N9DI15"/>
<comment type="catalytic activity">
    <reaction evidence="2">
        <text>N(6)-D-ribulosyl-L-lysyl-[protein] + ATP = N(6)-(3-O-phospho-D-ribulosyl)-L-lysyl-[protein] + ADP + H(+)</text>
        <dbReference type="Rhea" id="RHEA:48432"/>
        <dbReference type="Rhea" id="RHEA-COMP:12103"/>
        <dbReference type="Rhea" id="RHEA-COMP:12104"/>
        <dbReference type="ChEBI" id="CHEBI:15378"/>
        <dbReference type="ChEBI" id="CHEBI:30616"/>
        <dbReference type="ChEBI" id="CHEBI:90418"/>
        <dbReference type="ChEBI" id="CHEBI:90420"/>
        <dbReference type="ChEBI" id="CHEBI:456216"/>
        <dbReference type="EC" id="2.7.1.172"/>
    </reaction>
    <physiologicalReaction direction="left-to-right" evidence="2">
        <dbReference type="Rhea" id="RHEA:48433"/>
    </physiologicalReaction>
</comment>
<dbReference type="Proteomes" id="UP000789342">
    <property type="component" value="Unassembled WGS sequence"/>
</dbReference>
<dbReference type="PIRSF" id="PIRSF006221">
    <property type="entry name" value="Ketosamine-3-kinase"/>
    <property type="match status" value="1"/>
</dbReference>
<dbReference type="Gene3D" id="3.30.200.20">
    <property type="entry name" value="Phosphorylase Kinase, domain 1"/>
    <property type="match status" value="1"/>
</dbReference>
<comment type="similarity">
    <text evidence="3">Belongs to the fructosamine kinase family.</text>
</comment>
<proteinExistence type="inferred from homology"/>
<comment type="caution">
    <text evidence="4">The sequence shown here is derived from an EMBL/GenBank/DDBJ whole genome shotgun (WGS) entry which is preliminary data.</text>
</comment>
<reference evidence="4" key="1">
    <citation type="submission" date="2021-06" db="EMBL/GenBank/DDBJ databases">
        <authorList>
            <person name="Kallberg Y."/>
            <person name="Tangrot J."/>
            <person name="Rosling A."/>
        </authorList>
    </citation>
    <scope>NUCLEOTIDE SEQUENCE</scope>
    <source>
        <strain evidence="4">CL551</strain>
    </source>
</reference>
<evidence type="ECO:0000256" key="1">
    <source>
        <dbReference type="ARBA" id="ARBA00011961"/>
    </source>
</evidence>